<name>A0A518E2H8_9BACT</name>
<keyword evidence="2" id="KW-1185">Reference proteome</keyword>
<accession>A0A518E2H8</accession>
<dbReference type="InterPro" id="IPR049797">
    <property type="entry name" value="HYExAFE"/>
</dbReference>
<evidence type="ECO:0000313" key="1">
    <source>
        <dbReference type="EMBL" id="QDU98298.1"/>
    </source>
</evidence>
<dbReference type="OrthoDB" id="272676at2"/>
<dbReference type="NCBIfam" id="NF038001">
    <property type="entry name" value="HYExAFE"/>
    <property type="match status" value="1"/>
</dbReference>
<dbReference type="Proteomes" id="UP000317648">
    <property type="component" value="Chromosome"/>
</dbReference>
<dbReference type="EMBL" id="CP036433">
    <property type="protein sequence ID" value="QDU98298.1"/>
    <property type="molecule type" value="Genomic_DNA"/>
</dbReference>
<gene>
    <name evidence="1" type="ORF">Pla8534_61600</name>
</gene>
<dbReference type="AlphaFoldDB" id="A0A518E2H8"/>
<organism evidence="1 2">
    <name type="scientific">Lignipirellula cremea</name>
    <dbReference type="NCBI Taxonomy" id="2528010"/>
    <lineage>
        <taxon>Bacteria</taxon>
        <taxon>Pseudomonadati</taxon>
        <taxon>Planctomycetota</taxon>
        <taxon>Planctomycetia</taxon>
        <taxon>Pirellulales</taxon>
        <taxon>Pirellulaceae</taxon>
        <taxon>Lignipirellula</taxon>
    </lineage>
</organism>
<proteinExistence type="predicted"/>
<protein>
    <submittedName>
        <fullName evidence="1">Uncharacterized protein</fullName>
    </submittedName>
</protein>
<reference evidence="1 2" key="1">
    <citation type="submission" date="2019-02" db="EMBL/GenBank/DDBJ databases">
        <title>Deep-cultivation of Planctomycetes and their phenomic and genomic characterization uncovers novel biology.</title>
        <authorList>
            <person name="Wiegand S."/>
            <person name="Jogler M."/>
            <person name="Boedeker C."/>
            <person name="Pinto D."/>
            <person name="Vollmers J."/>
            <person name="Rivas-Marin E."/>
            <person name="Kohn T."/>
            <person name="Peeters S.H."/>
            <person name="Heuer A."/>
            <person name="Rast P."/>
            <person name="Oberbeckmann S."/>
            <person name="Bunk B."/>
            <person name="Jeske O."/>
            <person name="Meyerdierks A."/>
            <person name="Storesund J.E."/>
            <person name="Kallscheuer N."/>
            <person name="Luecker S."/>
            <person name="Lage O.M."/>
            <person name="Pohl T."/>
            <person name="Merkel B.J."/>
            <person name="Hornburger P."/>
            <person name="Mueller R.-W."/>
            <person name="Bruemmer F."/>
            <person name="Labrenz M."/>
            <person name="Spormann A.M."/>
            <person name="Op den Camp H."/>
            <person name="Overmann J."/>
            <person name="Amann R."/>
            <person name="Jetten M.S.M."/>
            <person name="Mascher T."/>
            <person name="Medema M.H."/>
            <person name="Devos D.P."/>
            <person name="Kaster A.-K."/>
            <person name="Ovreas L."/>
            <person name="Rohde M."/>
            <person name="Galperin M.Y."/>
            <person name="Jogler C."/>
        </authorList>
    </citation>
    <scope>NUCLEOTIDE SEQUENCE [LARGE SCALE GENOMIC DNA]</scope>
    <source>
        <strain evidence="1 2">Pla85_3_4</strain>
    </source>
</reference>
<dbReference type="KEGG" id="lcre:Pla8534_61600"/>
<dbReference type="RefSeq" id="WP_145057444.1">
    <property type="nucleotide sequence ID" value="NZ_CP036433.1"/>
</dbReference>
<sequence length="170" mass="19954">MVRRVNHYEAAFESYLRSLRIPYVGVDEAKRSLLQEGSIKSFDFIVSPTTGRLSWLVDVKGRRFPSGRRRQYWKNWTTDEELRSLSYWQTQFGPDFTASFVFAYHVVGEFAPVPLEHLYRFRDQTYGFTAVRLEDYLAWSRQISPKWSTVAISSPVFRRLARPAAALFQP</sequence>
<evidence type="ECO:0000313" key="2">
    <source>
        <dbReference type="Proteomes" id="UP000317648"/>
    </source>
</evidence>